<dbReference type="PANTHER" id="PTHR32046">
    <property type="entry name" value="G DOMAIN-CONTAINING PROTEIN"/>
    <property type="match status" value="1"/>
</dbReference>
<dbReference type="PROSITE" id="PS00675">
    <property type="entry name" value="SIGMA54_INTERACT_1"/>
    <property type="match status" value="1"/>
</dbReference>
<evidence type="ECO:0000313" key="4">
    <source>
        <dbReference type="Ensembl" id="ENSCVAP00000011160.1"/>
    </source>
</evidence>
<reference evidence="4" key="1">
    <citation type="submission" date="2025-08" db="UniProtKB">
        <authorList>
            <consortium name="Ensembl"/>
        </authorList>
    </citation>
    <scope>IDENTIFICATION</scope>
</reference>
<dbReference type="SMART" id="SM00382">
    <property type="entry name" value="AAA"/>
    <property type="match status" value="1"/>
</dbReference>
<protein>
    <recommendedName>
        <fullName evidence="3">AAA+ ATPase domain-containing protein</fullName>
    </recommendedName>
</protein>
<dbReference type="InterPro" id="IPR027417">
    <property type="entry name" value="P-loop_NTPase"/>
</dbReference>
<keyword evidence="1" id="KW-0547">Nucleotide-binding</keyword>
<dbReference type="OMA" id="ENCHEWA"/>
<dbReference type="PANTHER" id="PTHR32046:SF11">
    <property type="entry name" value="IMMUNE-ASSOCIATED NUCLEOTIDE-BINDING PROTEIN 10-LIKE"/>
    <property type="match status" value="1"/>
</dbReference>
<dbReference type="GeneTree" id="ENSGT00500000044904"/>
<evidence type="ECO:0000256" key="2">
    <source>
        <dbReference type="SAM" id="Coils"/>
    </source>
</evidence>
<dbReference type="InterPro" id="IPR025662">
    <property type="entry name" value="Sigma_54_int_dom_ATP-bd_1"/>
</dbReference>
<dbReference type="InterPro" id="IPR030379">
    <property type="entry name" value="G_SEPTIN_dom"/>
</dbReference>
<dbReference type="AlphaFoldDB" id="A0A3Q2FV27"/>
<keyword evidence="1" id="KW-0342">GTP-binding</keyword>
<evidence type="ECO:0000259" key="3">
    <source>
        <dbReference type="SMART" id="SM00382"/>
    </source>
</evidence>
<proteinExistence type="inferred from homology"/>
<evidence type="ECO:0000313" key="5">
    <source>
        <dbReference type="Proteomes" id="UP000265020"/>
    </source>
</evidence>
<dbReference type="STRING" id="28743.ENSCVAP00000011160"/>
<comment type="similarity">
    <text evidence="1">Belongs to the TRAFAC class TrmE-Era-EngA-EngB-Septin-like GTPase superfamily. Septin GTPase family.</text>
</comment>
<feature type="coiled-coil region" evidence="2">
    <location>
        <begin position="401"/>
        <end position="432"/>
    </location>
</feature>
<dbReference type="Ensembl" id="ENSCVAT00000018054.1">
    <property type="protein sequence ID" value="ENSCVAP00000011160.1"/>
    <property type="gene ID" value="ENSCVAG00000013384.1"/>
</dbReference>
<keyword evidence="2" id="KW-0175">Coiled coil</keyword>
<organism evidence="4 5">
    <name type="scientific">Cyprinodon variegatus</name>
    <name type="common">Sheepshead minnow</name>
    <dbReference type="NCBI Taxonomy" id="28743"/>
    <lineage>
        <taxon>Eukaryota</taxon>
        <taxon>Metazoa</taxon>
        <taxon>Chordata</taxon>
        <taxon>Craniata</taxon>
        <taxon>Vertebrata</taxon>
        <taxon>Euteleostomi</taxon>
        <taxon>Actinopterygii</taxon>
        <taxon>Neopterygii</taxon>
        <taxon>Teleostei</taxon>
        <taxon>Neoteleostei</taxon>
        <taxon>Acanthomorphata</taxon>
        <taxon>Ovalentaria</taxon>
        <taxon>Atherinomorphae</taxon>
        <taxon>Cyprinodontiformes</taxon>
        <taxon>Cyprinodontidae</taxon>
        <taxon>Cyprinodon</taxon>
    </lineage>
</organism>
<feature type="domain" description="AAA+ ATPase" evidence="3">
    <location>
        <begin position="14"/>
        <end position="194"/>
    </location>
</feature>
<feature type="coiled-coil region" evidence="2">
    <location>
        <begin position="265"/>
        <end position="302"/>
    </location>
</feature>
<dbReference type="Gene3D" id="3.40.50.300">
    <property type="entry name" value="P-loop containing nucleotide triphosphate hydrolases"/>
    <property type="match status" value="1"/>
</dbReference>
<dbReference type="GO" id="GO:0005525">
    <property type="term" value="F:GTP binding"/>
    <property type="evidence" value="ECO:0007669"/>
    <property type="project" value="UniProtKB-KW"/>
</dbReference>
<dbReference type="SUPFAM" id="SSF52540">
    <property type="entry name" value="P-loop containing nucleoside triphosphate hydrolases"/>
    <property type="match status" value="2"/>
</dbReference>
<keyword evidence="5" id="KW-1185">Reference proteome</keyword>
<reference evidence="4" key="2">
    <citation type="submission" date="2025-09" db="UniProtKB">
        <authorList>
            <consortium name="Ensembl"/>
        </authorList>
    </citation>
    <scope>IDENTIFICATION</scope>
</reference>
<name>A0A3Q2FV27_CYPVA</name>
<accession>A0A3Q2FV27</accession>
<dbReference type="InterPro" id="IPR003593">
    <property type="entry name" value="AAA+_ATPase"/>
</dbReference>
<dbReference type="Proteomes" id="UP000265020">
    <property type="component" value="Unassembled WGS sequence"/>
</dbReference>
<evidence type="ECO:0000256" key="1">
    <source>
        <dbReference type="RuleBase" id="RU004560"/>
    </source>
</evidence>
<dbReference type="Pfam" id="PF00735">
    <property type="entry name" value="Septin"/>
    <property type="match status" value="1"/>
</dbReference>
<sequence>MRRVTFGKKDKKKPNKTILLVGETGAGKTTLVNVMANYIMGVKFEDGVWFQITEDEEQDEEEEKVRRLFESQTSNVIRYEIFGFEGITLSYSLTIIDTPGFGNTQDITQDLFVSQSLYDLFRSEDGISEVDAVALVLKQGDNRLSDRLIYIFDSVMSLFGNDINNNIISIITHSNGISPPNTLAALKAILIKCARNEKDEPLHIMFDNCQHEERTDKTINLLRNADKISGMGMKNFSIYLKNVKPLKLMMTTAVLNERIRLAACIENLQDRINLIEMKKNEIQQTEKALKDHEKEMKMNENFIVEVDEPYTYKKPIDGGRRLVFFFRGAVSCKHCKETCHYRGCTLAWNPAYCEVMENGRCTVCKEKCLASAHVKDTWIYVSRTRKVRKTLEEMRKKYVINKLASAEAQNILKNLQQEKEKLEVDKAKWLCEAYEHVETLNKIALKVETVSTYVDLETLIEKMQNHDEEKCNLMREMIQNVDSLFKRAATYFRK</sequence>